<feature type="region of interest" description="Disordered" evidence="1">
    <location>
        <begin position="1126"/>
        <end position="1147"/>
    </location>
</feature>
<evidence type="ECO:0000313" key="2">
    <source>
        <dbReference type="EMBL" id="KAL3418086.1"/>
    </source>
</evidence>
<evidence type="ECO:0000313" key="3">
    <source>
        <dbReference type="Proteomes" id="UP001629113"/>
    </source>
</evidence>
<dbReference type="EMBL" id="JBFCZG010000009">
    <property type="protein sequence ID" value="KAL3418086.1"/>
    <property type="molecule type" value="Genomic_DNA"/>
</dbReference>
<keyword evidence="3" id="KW-1185">Reference proteome</keyword>
<feature type="region of interest" description="Disordered" evidence="1">
    <location>
        <begin position="1"/>
        <end position="21"/>
    </location>
</feature>
<feature type="compositionally biased region" description="Low complexity" evidence="1">
    <location>
        <begin position="1272"/>
        <end position="1287"/>
    </location>
</feature>
<feature type="compositionally biased region" description="Basic and acidic residues" evidence="1">
    <location>
        <begin position="1095"/>
        <end position="1106"/>
    </location>
</feature>
<feature type="compositionally biased region" description="Basic residues" evidence="1">
    <location>
        <begin position="842"/>
        <end position="853"/>
    </location>
</feature>
<feature type="compositionally biased region" description="Low complexity" evidence="1">
    <location>
        <begin position="1241"/>
        <end position="1259"/>
    </location>
</feature>
<dbReference type="Proteomes" id="UP001629113">
    <property type="component" value="Unassembled WGS sequence"/>
</dbReference>
<comment type="caution">
    <text evidence="2">The sequence shown here is derived from an EMBL/GenBank/DDBJ whole genome shotgun (WGS) entry which is preliminary data.</text>
</comment>
<feature type="region of interest" description="Disordered" evidence="1">
    <location>
        <begin position="1198"/>
        <end position="1296"/>
    </location>
</feature>
<gene>
    <name evidence="2" type="ORF">PVAG01_09801</name>
</gene>
<name>A0ABR4P4R3_9HELO</name>
<evidence type="ECO:0000256" key="1">
    <source>
        <dbReference type="SAM" id="MobiDB-lite"/>
    </source>
</evidence>
<organism evidence="2 3">
    <name type="scientific">Phlyctema vagabunda</name>
    <dbReference type="NCBI Taxonomy" id="108571"/>
    <lineage>
        <taxon>Eukaryota</taxon>
        <taxon>Fungi</taxon>
        <taxon>Dikarya</taxon>
        <taxon>Ascomycota</taxon>
        <taxon>Pezizomycotina</taxon>
        <taxon>Leotiomycetes</taxon>
        <taxon>Helotiales</taxon>
        <taxon>Dermateaceae</taxon>
        <taxon>Phlyctema</taxon>
    </lineage>
</organism>
<reference evidence="2 3" key="1">
    <citation type="submission" date="2024-06" db="EMBL/GenBank/DDBJ databases">
        <title>Complete genome of Phlyctema vagabunda strain 19-DSS-EL-015.</title>
        <authorList>
            <person name="Fiorenzani C."/>
        </authorList>
    </citation>
    <scope>NUCLEOTIDE SEQUENCE [LARGE SCALE GENOMIC DNA]</scope>
    <source>
        <strain evidence="2 3">19-DSS-EL-015</strain>
    </source>
</reference>
<proteinExistence type="predicted"/>
<feature type="region of interest" description="Disordered" evidence="1">
    <location>
        <begin position="840"/>
        <end position="867"/>
    </location>
</feature>
<feature type="compositionally biased region" description="Basic and acidic residues" evidence="1">
    <location>
        <begin position="1053"/>
        <end position="1064"/>
    </location>
</feature>
<accession>A0ABR4P4R3</accession>
<sequence length="1296" mass="146921">MAKATRTTVLPPTRQDSTDTFDATLYKGTKQPEPKVRLQQIINFLGDEDYYRKIHFIAHLSEIDQYLQHVEPAISKESEGSTLAQAYNDAKIMVSVHKHLLRESKKEITAKLRAESKTDSTWTIPAKNELALLNKILAERVDVAAHESIIPQPMRLRTGDDSAKSERRIKGDLHTIRPNEPPFTLIKEIDHVEFRNQFRDKLEGISSVENRFFHEIEKEAYTAALQHPRMIEEFDELQILGTEGRFEDRARLRGARRAGIEMLLNRIAGNEEQTRHGQKFRRVELPTWTPPPKEIPLSKGLLPSQRPLELPTFFSAAAMLQARRAIQADYEKSLVANPIESDGVRDIPVPKEFAAPQLFLEGDELEHAYHQYEIEKAATREVCLDLYRDFRANVYNRPLSTTIAEYIRSGIDSVEVPADLQTRVAIEVCPGKLKATLRKLLDKDRSEAAHLVLLDDWQPQTQPPTPSTLEFAKIVMGLEEYIPIWNDPNGSQKDITAEDVTKMIVDQIIAEQKNIDQTTSQPKAADVFLTNDQVKSVLEFMARENLLHGTDSNAVVRIWRGDGVSPESLYKIGSSDDTLNTHSPATRVLAHEFEHVDWSLFETPEDFFSILAFKLGRMIRAATEGYENGKPVYPALAERLDYHFLATQFSKKGMAESCELTKLDRSPLRAHAKDLHTHVNSHAAEAKLENFCPKGSSEADCAKIVQMEILEELNNNYDNIFPEQEDVWSFASDRLGIARQPGFVVPNDSGLETIRTTINQVDEEIEKLLEFQINKPEKWTRKIFDRLMALEDVVEELEDATGIKKPITRYFDIRTWPVESQVEDLQDAIVNSGPVVQEGPVKRKRSSRTAGPRRIHETAHERRREQHFGRGQWPLMPFGETKYQQQWMSFQMSHDLANVPQFMRRDEYGNLINVAGYLVDENLNLINKDGQHVNIYGRRVSKPIKAPEVHHDDPPLQPVRKPREDKGRFALPELDSSWKPDTVSAGDFERQIVMNIYDDKDLLAQVGPDSILFDDMVMSEPAADLLHDLTRNPQAKIKMLAKRAADTTFEIPDKKKVREGRRDVAQSLRTRKPGFLLSPPQSAESDATRSQSSIETRKTPHEESNLDAIYRRAYEALAPRPVAADEVMQESGADSSGDSQVEHENEAVVLPANGSTPIRRYTYKGRIHKRPYVIEKNDVLDEAWRKIRESDDYVDPVEAAHAIGQPGGYEAFKRQTIAERQQARRAGAPEQRRQSPRKNAARQASQGASAAASSRASSRMPPPPPPSPPPSRSAASTSTATATPKTPTNRKLRFMP</sequence>
<feature type="compositionally biased region" description="Basic and acidic residues" evidence="1">
    <location>
        <begin position="854"/>
        <end position="867"/>
    </location>
</feature>
<feature type="compositionally biased region" description="Pro residues" evidence="1">
    <location>
        <begin position="1260"/>
        <end position="1271"/>
    </location>
</feature>
<feature type="compositionally biased region" description="Polar residues" evidence="1">
    <location>
        <begin position="1079"/>
        <end position="1094"/>
    </location>
</feature>
<protein>
    <submittedName>
        <fullName evidence="2">Uncharacterized protein</fullName>
    </submittedName>
</protein>
<feature type="region of interest" description="Disordered" evidence="1">
    <location>
        <begin position="1053"/>
        <end position="1106"/>
    </location>
</feature>